<feature type="region of interest" description="Disordered" evidence="3">
    <location>
        <begin position="449"/>
        <end position="468"/>
    </location>
</feature>
<dbReference type="PANTHER" id="PTHR12979">
    <property type="entry name" value="CCR4-NOT TRANSCRIPTION COMPLEX SUBUNIT 10"/>
    <property type="match status" value="1"/>
</dbReference>
<comment type="similarity">
    <text evidence="1 2">Belongs to the CNOT10 family.</text>
</comment>
<evidence type="ECO:0000256" key="2">
    <source>
        <dbReference type="RuleBase" id="RU367083"/>
    </source>
</evidence>
<dbReference type="EMBL" id="OUUW01000007">
    <property type="protein sequence ID" value="SPP82561.1"/>
    <property type="molecule type" value="Genomic_DNA"/>
</dbReference>
<dbReference type="STRING" id="7266.A0A3B0KBX4"/>
<organism evidence="4 5">
    <name type="scientific">Drosophila guanche</name>
    <name type="common">Fruit fly</name>
    <dbReference type="NCBI Taxonomy" id="7266"/>
    <lineage>
        <taxon>Eukaryota</taxon>
        <taxon>Metazoa</taxon>
        <taxon>Ecdysozoa</taxon>
        <taxon>Arthropoda</taxon>
        <taxon>Hexapoda</taxon>
        <taxon>Insecta</taxon>
        <taxon>Pterygota</taxon>
        <taxon>Neoptera</taxon>
        <taxon>Endopterygota</taxon>
        <taxon>Diptera</taxon>
        <taxon>Brachycera</taxon>
        <taxon>Muscomorpha</taxon>
        <taxon>Ephydroidea</taxon>
        <taxon>Drosophilidae</taxon>
        <taxon>Drosophila</taxon>
        <taxon>Sophophora</taxon>
    </lineage>
</organism>
<dbReference type="SUPFAM" id="SSF48452">
    <property type="entry name" value="TPR-like"/>
    <property type="match status" value="1"/>
</dbReference>
<sequence>MDSADSPTKTQSSEDENYSLLCQAHEKFNNTEYDRCLELLQQLDTKGESSGPILRHNRAVVNFYKSGCTQHAALLQELEELATDVKTPQGMGEAGGGLSLKQGASAATVARYNKAVIYYHRHMYGTALEKLAPLVTRLEALEKSMSALVATLQLQLLLATNQLNRAEAFLDYLQYTLNLVDKAPSSSPDEAVPATATTAAATPSTVVATQGSDATVARVTGDSSGSLQLLQLLTHVLNRKPVVITEDGTPHYAALKAQQYYIMKDFQMAAKQLMRINNECTQAGTVTPQLSTCIANNMGVIHLRVRHYAIAAKFFQNALNFDKLLAANLRESTLQTMSSAHSCEILYNLGIAMLHLRRPKEAFQCLLVPVKQFHSNPRLWLRMAEACIMEHEANLAEDERQSLAGAATPPSSTSYAPQSAGVPEPTLEFAALCLRSALTLTLHHKASFHMDSSPEETPEQRDPTQQSWRQLQDNNFCNPSKPISLESLENMLAAIYAAHSFVSLRLGDHITALEMAEQLLRGERLSDAHKLLGHMYAGEALMLMDKAAEARDHLDPTFVSSLDAFDLETRDWQLKSLDAAQNVVRYNLAVAMTLQNDYQQAKTFLSTLTHSIVSIKARALRRYIDLKLGAPNANAVTAGSLS</sequence>
<evidence type="ECO:0000256" key="1">
    <source>
        <dbReference type="ARBA" id="ARBA00010080"/>
    </source>
</evidence>
<keyword evidence="2" id="KW-0943">RNA-mediated gene silencing</keyword>
<keyword evidence="2" id="KW-0805">Transcription regulation</keyword>
<dbReference type="GO" id="GO:0031047">
    <property type="term" value="P:regulatory ncRNA-mediated gene silencing"/>
    <property type="evidence" value="ECO:0007669"/>
    <property type="project" value="UniProtKB-UniRule"/>
</dbReference>
<reference evidence="5" key="1">
    <citation type="submission" date="2018-01" db="EMBL/GenBank/DDBJ databases">
        <authorList>
            <person name="Alioto T."/>
            <person name="Alioto T."/>
        </authorList>
    </citation>
    <scope>NUCLEOTIDE SEQUENCE [LARGE SCALE GENOMIC DNA]</scope>
</reference>
<dbReference type="OMA" id="RAVVNFY"/>
<dbReference type="InterPro" id="IPR011990">
    <property type="entry name" value="TPR-like_helical_dom_sf"/>
</dbReference>
<proteinExistence type="inferred from homology"/>
<dbReference type="Proteomes" id="UP000268350">
    <property type="component" value="Unassembled WGS sequence"/>
</dbReference>
<keyword evidence="5" id="KW-1185">Reference proteome</keyword>
<gene>
    <name evidence="4" type="ORF">DGUA_6G017272</name>
</gene>
<comment type="subcellular location">
    <subcellularLocation>
        <location evidence="2">Cytoplasm</location>
    </subcellularLocation>
    <subcellularLocation>
        <location evidence="2">Nucleus</location>
    </subcellularLocation>
</comment>
<dbReference type="InterPro" id="IPR039740">
    <property type="entry name" value="CNOT10"/>
</dbReference>
<dbReference type="OrthoDB" id="25157at2759"/>
<keyword evidence="2" id="KW-0963">Cytoplasm</keyword>
<evidence type="ECO:0000313" key="5">
    <source>
        <dbReference type="Proteomes" id="UP000268350"/>
    </source>
</evidence>
<protein>
    <recommendedName>
        <fullName evidence="2">CCR4-NOT transcription complex subunit 10</fullName>
    </recommendedName>
</protein>
<dbReference type="GO" id="GO:0017148">
    <property type="term" value="P:negative regulation of translation"/>
    <property type="evidence" value="ECO:0007669"/>
    <property type="project" value="TreeGrafter"/>
</dbReference>
<keyword evidence="2" id="KW-0539">Nucleus</keyword>
<dbReference type="GO" id="GO:0006402">
    <property type="term" value="P:mRNA catabolic process"/>
    <property type="evidence" value="ECO:0007669"/>
    <property type="project" value="TreeGrafter"/>
</dbReference>
<dbReference type="GO" id="GO:0005634">
    <property type="term" value="C:nucleus"/>
    <property type="evidence" value="ECO:0007669"/>
    <property type="project" value="UniProtKB-SubCell"/>
</dbReference>
<evidence type="ECO:0000256" key="3">
    <source>
        <dbReference type="SAM" id="MobiDB-lite"/>
    </source>
</evidence>
<keyword evidence="2" id="KW-0804">Transcription</keyword>
<feature type="region of interest" description="Disordered" evidence="3">
    <location>
        <begin position="399"/>
        <end position="420"/>
    </location>
</feature>
<evidence type="ECO:0000313" key="4">
    <source>
        <dbReference type="EMBL" id="SPP82561.1"/>
    </source>
</evidence>
<dbReference type="GO" id="GO:0030014">
    <property type="term" value="C:CCR4-NOT complex"/>
    <property type="evidence" value="ECO:0007669"/>
    <property type="project" value="UniProtKB-UniRule"/>
</dbReference>
<dbReference type="PANTHER" id="PTHR12979:SF5">
    <property type="entry name" value="CCR4-NOT TRANSCRIPTION COMPLEX SUBUNIT 10"/>
    <property type="match status" value="1"/>
</dbReference>
<dbReference type="GO" id="GO:0005737">
    <property type="term" value="C:cytoplasm"/>
    <property type="evidence" value="ECO:0007669"/>
    <property type="project" value="UniProtKB-SubCell"/>
</dbReference>
<name>A0A3B0KBX4_DROGU</name>
<dbReference type="Gene3D" id="1.25.40.10">
    <property type="entry name" value="Tetratricopeptide repeat domain"/>
    <property type="match status" value="1"/>
</dbReference>
<comment type="function">
    <text evidence="2">Component of the CCR4-NOT complex which is one of the major cellular mRNA deadenylases and is linked to various cellular processes including bulk mRNA degradation, miRNA-mediated repression, translational repression during translational initiation and general transcription regulation.</text>
</comment>
<accession>A0A3B0KBX4</accession>
<keyword evidence="2" id="KW-0810">Translation regulation</keyword>
<dbReference type="AlphaFoldDB" id="A0A3B0KBX4"/>